<keyword evidence="1" id="KW-0812">Transmembrane</keyword>
<sequence>MRQNENSFLFLILSLYGGLLMAVAAYFLSAEYQPLVFLLRFSTFWFCSFLLAVLLVLYYTRRRIYTLSRVDRSRVLRLSTYAVSAGVVIALAVASILFLNRFM</sequence>
<gene>
    <name evidence="2" type="ORF">OO017_07950</name>
</gene>
<evidence type="ECO:0000313" key="3">
    <source>
        <dbReference type="Proteomes" id="UP001207228"/>
    </source>
</evidence>
<evidence type="ECO:0000313" key="2">
    <source>
        <dbReference type="EMBL" id="MCX2739871.1"/>
    </source>
</evidence>
<reference evidence="2 3" key="1">
    <citation type="submission" date="2022-11" db="EMBL/GenBank/DDBJ databases">
        <title>The characterization of three novel Bacteroidetes species and genomic analysis of their roles in tidal elemental geochemical cycles.</title>
        <authorList>
            <person name="Ma K.-J."/>
        </authorList>
    </citation>
    <scope>NUCLEOTIDE SEQUENCE [LARGE SCALE GENOMIC DNA]</scope>
    <source>
        <strain evidence="2 3">M82</strain>
    </source>
</reference>
<keyword evidence="1" id="KW-1133">Transmembrane helix</keyword>
<dbReference type="RefSeq" id="WP_266051938.1">
    <property type="nucleotide sequence ID" value="NZ_JAPFQO010000004.1"/>
</dbReference>
<proteinExistence type="predicted"/>
<accession>A0ABT3RDE5</accession>
<feature type="transmembrane region" description="Helical" evidence="1">
    <location>
        <begin position="80"/>
        <end position="99"/>
    </location>
</feature>
<dbReference type="EMBL" id="JAPFQO010000004">
    <property type="protein sequence ID" value="MCX2739871.1"/>
    <property type="molecule type" value="Genomic_DNA"/>
</dbReference>
<keyword evidence="1" id="KW-0472">Membrane</keyword>
<feature type="transmembrane region" description="Helical" evidence="1">
    <location>
        <begin position="35"/>
        <end position="59"/>
    </location>
</feature>
<keyword evidence="3" id="KW-1185">Reference proteome</keyword>
<evidence type="ECO:0000256" key="1">
    <source>
        <dbReference type="SAM" id="Phobius"/>
    </source>
</evidence>
<dbReference type="Proteomes" id="UP001207228">
    <property type="component" value="Unassembled WGS sequence"/>
</dbReference>
<name>A0ABT3RDE5_9BACT</name>
<organism evidence="2 3">
    <name type="scientific">Pontibacter anaerobius</name>
    <dbReference type="NCBI Taxonomy" id="2993940"/>
    <lineage>
        <taxon>Bacteria</taxon>
        <taxon>Pseudomonadati</taxon>
        <taxon>Bacteroidota</taxon>
        <taxon>Cytophagia</taxon>
        <taxon>Cytophagales</taxon>
        <taxon>Hymenobacteraceae</taxon>
        <taxon>Pontibacter</taxon>
    </lineage>
</organism>
<comment type="caution">
    <text evidence="2">The sequence shown here is derived from an EMBL/GenBank/DDBJ whole genome shotgun (WGS) entry which is preliminary data.</text>
</comment>
<feature type="transmembrane region" description="Helical" evidence="1">
    <location>
        <begin position="7"/>
        <end position="29"/>
    </location>
</feature>
<protein>
    <submittedName>
        <fullName evidence="2">Uncharacterized protein</fullName>
    </submittedName>
</protein>